<dbReference type="InterPro" id="IPR017452">
    <property type="entry name" value="GPCR_Rhodpsn_7TM"/>
</dbReference>
<dbReference type="EMBL" id="JAYMGO010000010">
    <property type="protein sequence ID" value="KAL1266306.1"/>
    <property type="molecule type" value="Genomic_DNA"/>
</dbReference>
<comment type="caution">
    <text evidence="11">The sequence shown here is derived from an EMBL/GenBank/DDBJ whole genome shotgun (WGS) entry which is preliminary data.</text>
</comment>
<name>A0ABR3MNV1_9TELE</name>
<keyword evidence="12" id="KW-1185">Reference proteome</keyword>
<dbReference type="PANTHER" id="PTHR24249:SF381">
    <property type="entry name" value="TRACE AMINE ASSOCIATED RECEPTOR 19P-RELATED"/>
    <property type="match status" value="1"/>
</dbReference>
<keyword evidence="7" id="KW-0675">Receptor</keyword>
<evidence type="ECO:0000313" key="11">
    <source>
        <dbReference type="EMBL" id="KAL1266306.1"/>
    </source>
</evidence>
<evidence type="ECO:0000256" key="9">
    <source>
        <dbReference type="SAM" id="Phobius"/>
    </source>
</evidence>
<dbReference type="PANTHER" id="PTHR24249">
    <property type="entry name" value="HISTAMINE RECEPTOR-RELATED G-PROTEIN COUPLED RECEPTOR"/>
    <property type="match status" value="1"/>
</dbReference>
<protein>
    <recommendedName>
        <fullName evidence="10">G-protein coupled receptors family 1 profile domain-containing protein</fullName>
    </recommendedName>
</protein>
<proteinExistence type="predicted"/>
<keyword evidence="2" id="KW-1003">Cell membrane</keyword>
<feature type="non-terminal residue" evidence="11">
    <location>
        <position position="82"/>
    </location>
</feature>
<dbReference type="InterPro" id="IPR050569">
    <property type="entry name" value="TAAR"/>
</dbReference>
<evidence type="ECO:0000256" key="2">
    <source>
        <dbReference type="ARBA" id="ARBA00022475"/>
    </source>
</evidence>
<reference evidence="11 12" key="1">
    <citation type="submission" date="2023-09" db="EMBL/GenBank/DDBJ databases">
        <authorList>
            <person name="Wang M."/>
        </authorList>
    </citation>
    <scope>NUCLEOTIDE SEQUENCE [LARGE SCALE GENOMIC DNA]</scope>
    <source>
        <strain evidence="11">GT-2023</strain>
        <tissue evidence="11">Liver</tissue>
    </source>
</reference>
<evidence type="ECO:0000256" key="8">
    <source>
        <dbReference type="ARBA" id="ARBA00023224"/>
    </source>
</evidence>
<dbReference type="InterPro" id="IPR000276">
    <property type="entry name" value="GPCR_Rhodpsn"/>
</dbReference>
<keyword evidence="3 9" id="KW-0812">Transmembrane</keyword>
<organism evidence="11 12">
    <name type="scientific">Cirrhinus molitorella</name>
    <name type="common">mud carp</name>
    <dbReference type="NCBI Taxonomy" id="172907"/>
    <lineage>
        <taxon>Eukaryota</taxon>
        <taxon>Metazoa</taxon>
        <taxon>Chordata</taxon>
        <taxon>Craniata</taxon>
        <taxon>Vertebrata</taxon>
        <taxon>Euteleostomi</taxon>
        <taxon>Actinopterygii</taxon>
        <taxon>Neopterygii</taxon>
        <taxon>Teleostei</taxon>
        <taxon>Ostariophysi</taxon>
        <taxon>Cypriniformes</taxon>
        <taxon>Cyprinidae</taxon>
        <taxon>Labeoninae</taxon>
        <taxon>Labeonini</taxon>
        <taxon>Cirrhinus</taxon>
    </lineage>
</organism>
<dbReference type="Proteomes" id="UP001558613">
    <property type="component" value="Unassembled WGS sequence"/>
</dbReference>
<evidence type="ECO:0000256" key="7">
    <source>
        <dbReference type="ARBA" id="ARBA00023170"/>
    </source>
</evidence>
<evidence type="ECO:0000259" key="10">
    <source>
        <dbReference type="PROSITE" id="PS50262"/>
    </source>
</evidence>
<dbReference type="Gene3D" id="1.20.1070.10">
    <property type="entry name" value="Rhodopsin 7-helix transmembrane proteins"/>
    <property type="match status" value="1"/>
</dbReference>
<sequence length="82" mass="9194">IFYIVHQQVKVINSLVKGDNCKMEGSARRKSESKAALTLGIIVTVYLLCYIPYYICSISVMSSTVINLLTWVVYMNSGLNPM</sequence>
<accession>A0ABR3MNV1</accession>
<feature type="domain" description="G-protein coupled receptors family 1 profile" evidence="10">
    <location>
        <begin position="1"/>
        <end position="82"/>
    </location>
</feature>
<feature type="non-terminal residue" evidence="11">
    <location>
        <position position="1"/>
    </location>
</feature>
<evidence type="ECO:0000256" key="4">
    <source>
        <dbReference type="ARBA" id="ARBA00022989"/>
    </source>
</evidence>
<keyword evidence="8" id="KW-0807">Transducer</keyword>
<evidence type="ECO:0000256" key="1">
    <source>
        <dbReference type="ARBA" id="ARBA00004651"/>
    </source>
</evidence>
<dbReference type="SUPFAM" id="SSF81321">
    <property type="entry name" value="Family A G protein-coupled receptor-like"/>
    <property type="match status" value="1"/>
</dbReference>
<gene>
    <name evidence="11" type="ORF">QQF64_001981</name>
</gene>
<evidence type="ECO:0000256" key="5">
    <source>
        <dbReference type="ARBA" id="ARBA00023040"/>
    </source>
</evidence>
<evidence type="ECO:0000256" key="6">
    <source>
        <dbReference type="ARBA" id="ARBA00023136"/>
    </source>
</evidence>
<keyword evidence="6 9" id="KW-0472">Membrane</keyword>
<comment type="subcellular location">
    <subcellularLocation>
        <location evidence="1">Cell membrane</location>
        <topology evidence="1">Multi-pass membrane protein</topology>
    </subcellularLocation>
</comment>
<evidence type="ECO:0000256" key="3">
    <source>
        <dbReference type="ARBA" id="ARBA00022692"/>
    </source>
</evidence>
<keyword evidence="5" id="KW-0297">G-protein coupled receptor</keyword>
<keyword evidence="4 9" id="KW-1133">Transmembrane helix</keyword>
<evidence type="ECO:0000313" key="12">
    <source>
        <dbReference type="Proteomes" id="UP001558613"/>
    </source>
</evidence>
<feature type="transmembrane region" description="Helical" evidence="9">
    <location>
        <begin position="35"/>
        <end position="55"/>
    </location>
</feature>
<dbReference type="Pfam" id="PF00001">
    <property type="entry name" value="7tm_1"/>
    <property type="match status" value="1"/>
</dbReference>
<dbReference type="PROSITE" id="PS50262">
    <property type="entry name" value="G_PROTEIN_RECEP_F1_2"/>
    <property type="match status" value="1"/>
</dbReference>
<dbReference type="PRINTS" id="PR00237">
    <property type="entry name" value="GPCRRHODOPSN"/>
</dbReference>